<dbReference type="NCBIfam" id="TIGR01525">
    <property type="entry name" value="ATPase-IB_hvy"/>
    <property type="match status" value="1"/>
</dbReference>
<dbReference type="Pfam" id="PF19335">
    <property type="entry name" value="HMBD"/>
    <property type="match status" value="1"/>
</dbReference>
<dbReference type="PROSITE" id="PS00154">
    <property type="entry name" value="ATPASE_E1_E2"/>
    <property type="match status" value="1"/>
</dbReference>
<evidence type="ECO:0000256" key="1">
    <source>
        <dbReference type="ARBA" id="ARBA00004651"/>
    </source>
</evidence>
<evidence type="ECO:0000313" key="15">
    <source>
        <dbReference type="Proteomes" id="UP000319143"/>
    </source>
</evidence>
<dbReference type="NCBIfam" id="TIGR01511">
    <property type="entry name" value="ATPase-IB1_Cu"/>
    <property type="match status" value="1"/>
</dbReference>
<dbReference type="GO" id="GO:0005524">
    <property type="term" value="F:ATP binding"/>
    <property type="evidence" value="ECO:0007669"/>
    <property type="project" value="UniProtKB-UniRule"/>
</dbReference>
<dbReference type="InterPro" id="IPR023214">
    <property type="entry name" value="HAD_sf"/>
</dbReference>
<sequence length="811" mass="85137">MPTTQNTATDPACGMQVTPGEALQSSHEGKHYYFCSESCQEKFEADPAGVIAARAKKEEEKGSKGDGEHSCCGGSSNKATAEPSSCCSPNSQTPGLPLSQTPPLSDSQSIYTCPMHPEIEQVGPGDCPICGMDLEPKVVDMAAEEDGEQYADMKRRFWVGVVLSVPLLILAMGPMVGLRLAELMSDSVFGWLQLALATPVVFWCGWPLLVRGAKSFRSMNLNMFSLIALGTLAAFGFSLVVVLFPSLIPEAFFENGKPPLYFEAAAAIITLVLLGQVLELRARQQTSGAIRELMQLAPDIAHRITDDGEEDVSLDAVVKGDRLRVRPGEKVPVDGRVLSGSSRVDESMLTGEPVPVAKEEGDEVTGGTLNQTGALVVEAVSVGNESVLSRIVQMVADAQRSRAPIQKLVDVVARYFVPAVIACSILAFIGWAVFGPEPKLAHAFVAAVAVLIIACPCALGLATPMSVMVGVGRGAKEGVLIKNAEVLEVMEKVDTIVVDKTGTLTQGRPEVTSIETFSDWQQADVLTLAAAVEGQSEHPLAQAVVRRAKADGLTVPPSHDFESITGGGVKAKVDQHNLLIGKADLLAQEGVEGVEQAKARAVEHQESGSTAIFIAVDGNVAAVFAIADPIKESTPAALKTLHELGLKVVMLTGDAQATAQAVATKLGIDEFHAGVSPQEKHEFVAKLKKEGHIVAMAGDGINDAPALAEANVGIAMGTGTGVAIESAGVTLVGGDLRGVAAAGNLSRKTMRNIRQNLFFAFIYNALGIPVAAGLLYPLFGVLLSPMIAAAAMSFSSVSVIGNALRLRAAKL</sequence>
<feature type="domain" description="TRASH" evidence="13">
    <location>
        <begin position="127"/>
        <end position="157"/>
    </location>
</feature>
<dbReference type="FunFam" id="2.70.150.10:FF:000020">
    <property type="entry name" value="Copper-exporting P-type ATPase A"/>
    <property type="match status" value="1"/>
</dbReference>
<dbReference type="SFLD" id="SFLDG00002">
    <property type="entry name" value="C1.7:_P-type_atpase_like"/>
    <property type="match status" value="1"/>
</dbReference>
<gene>
    <name evidence="14" type="primary">silP_1</name>
    <name evidence="14" type="ORF">Poly41_22580</name>
</gene>
<accession>A0A5C6DTB9</accession>
<dbReference type="SFLD" id="SFLDS00003">
    <property type="entry name" value="Haloacid_Dehalogenase"/>
    <property type="match status" value="1"/>
</dbReference>
<feature type="transmembrane region" description="Helical" evidence="11">
    <location>
        <begin position="188"/>
        <end position="209"/>
    </location>
</feature>
<feature type="transmembrane region" description="Helical" evidence="11">
    <location>
        <begin position="260"/>
        <end position="278"/>
    </location>
</feature>
<evidence type="ECO:0000256" key="10">
    <source>
        <dbReference type="ARBA" id="ARBA00023136"/>
    </source>
</evidence>
<dbReference type="PANTHER" id="PTHR43520:SF8">
    <property type="entry name" value="P-TYPE CU(+) TRANSPORTER"/>
    <property type="match status" value="1"/>
</dbReference>
<dbReference type="InterPro" id="IPR036412">
    <property type="entry name" value="HAD-like_sf"/>
</dbReference>
<evidence type="ECO:0000256" key="5">
    <source>
        <dbReference type="ARBA" id="ARBA00022723"/>
    </source>
</evidence>
<dbReference type="InterPro" id="IPR059000">
    <property type="entry name" value="ATPase_P-type_domA"/>
</dbReference>
<dbReference type="GO" id="GO:0055070">
    <property type="term" value="P:copper ion homeostasis"/>
    <property type="evidence" value="ECO:0007669"/>
    <property type="project" value="TreeGrafter"/>
</dbReference>
<dbReference type="InterPro" id="IPR023298">
    <property type="entry name" value="ATPase_P-typ_TM_dom_sf"/>
</dbReference>
<feature type="region of interest" description="Disordered" evidence="12">
    <location>
        <begin position="55"/>
        <end position="107"/>
    </location>
</feature>
<evidence type="ECO:0000256" key="7">
    <source>
        <dbReference type="ARBA" id="ARBA00022840"/>
    </source>
</evidence>
<evidence type="ECO:0000256" key="8">
    <source>
        <dbReference type="ARBA" id="ARBA00022967"/>
    </source>
</evidence>
<feature type="transmembrane region" description="Helical" evidence="11">
    <location>
        <begin position="221"/>
        <end position="248"/>
    </location>
</feature>
<dbReference type="Pfam" id="PF00122">
    <property type="entry name" value="E1-E2_ATPase"/>
    <property type="match status" value="1"/>
</dbReference>
<dbReference type="Gene3D" id="3.40.1110.10">
    <property type="entry name" value="Calcium-transporting ATPase, cytoplasmic domain N"/>
    <property type="match status" value="1"/>
</dbReference>
<dbReference type="SFLD" id="SFLDF00027">
    <property type="entry name" value="p-type_atpase"/>
    <property type="match status" value="1"/>
</dbReference>
<dbReference type="InterPro" id="IPR044492">
    <property type="entry name" value="P_typ_ATPase_HD_dom"/>
</dbReference>
<feature type="domain" description="TRASH" evidence="13">
    <location>
        <begin position="10"/>
        <end position="47"/>
    </location>
</feature>
<keyword evidence="5 11" id="KW-0479">Metal-binding</keyword>
<feature type="transmembrane region" description="Helical" evidence="11">
    <location>
        <begin position="412"/>
        <end position="434"/>
    </location>
</feature>
<keyword evidence="7 11" id="KW-0067">ATP-binding</keyword>
<comment type="similarity">
    <text evidence="2 11">Belongs to the cation transport ATPase (P-type) (TC 3.A.3) family. Type IB subfamily.</text>
</comment>
<reference evidence="14 15" key="1">
    <citation type="submission" date="2019-02" db="EMBL/GenBank/DDBJ databases">
        <title>Deep-cultivation of Planctomycetes and their phenomic and genomic characterization uncovers novel biology.</title>
        <authorList>
            <person name="Wiegand S."/>
            <person name="Jogler M."/>
            <person name="Boedeker C."/>
            <person name="Pinto D."/>
            <person name="Vollmers J."/>
            <person name="Rivas-Marin E."/>
            <person name="Kohn T."/>
            <person name="Peeters S.H."/>
            <person name="Heuer A."/>
            <person name="Rast P."/>
            <person name="Oberbeckmann S."/>
            <person name="Bunk B."/>
            <person name="Jeske O."/>
            <person name="Meyerdierks A."/>
            <person name="Storesund J.E."/>
            <person name="Kallscheuer N."/>
            <person name="Luecker S."/>
            <person name="Lage O.M."/>
            <person name="Pohl T."/>
            <person name="Merkel B.J."/>
            <person name="Hornburger P."/>
            <person name="Mueller R.-W."/>
            <person name="Bruemmer F."/>
            <person name="Labrenz M."/>
            <person name="Spormann A.M."/>
            <person name="Op Den Camp H."/>
            <person name="Overmann J."/>
            <person name="Amann R."/>
            <person name="Jetten M.S.M."/>
            <person name="Mascher T."/>
            <person name="Medema M.H."/>
            <person name="Devos D.P."/>
            <person name="Kaster A.-K."/>
            <person name="Ovreas L."/>
            <person name="Rohde M."/>
            <person name="Galperin M.Y."/>
            <person name="Jogler C."/>
        </authorList>
    </citation>
    <scope>NUCLEOTIDE SEQUENCE [LARGE SCALE GENOMIC DNA]</scope>
    <source>
        <strain evidence="14 15">Poly41</strain>
    </source>
</reference>
<dbReference type="InterPro" id="IPR001757">
    <property type="entry name" value="P_typ_ATPase"/>
</dbReference>
<dbReference type="GO" id="GO:0043682">
    <property type="term" value="F:P-type divalent copper transporter activity"/>
    <property type="evidence" value="ECO:0007669"/>
    <property type="project" value="TreeGrafter"/>
</dbReference>
<dbReference type="SUPFAM" id="SSF56784">
    <property type="entry name" value="HAD-like"/>
    <property type="match status" value="1"/>
</dbReference>
<dbReference type="InterPro" id="IPR018303">
    <property type="entry name" value="ATPase_P-typ_P_site"/>
</dbReference>
<dbReference type="PANTHER" id="PTHR43520">
    <property type="entry name" value="ATP7, ISOFORM B"/>
    <property type="match status" value="1"/>
</dbReference>
<dbReference type="Gene3D" id="3.40.50.1000">
    <property type="entry name" value="HAD superfamily/HAD-like"/>
    <property type="match status" value="1"/>
</dbReference>
<comment type="caution">
    <text evidence="14">The sequence shown here is derived from an EMBL/GenBank/DDBJ whole genome shotgun (WGS) entry which is preliminary data.</text>
</comment>
<dbReference type="InterPro" id="IPR012348">
    <property type="entry name" value="RNR-like"/>
</dbReference>
<dbReference type="Gene3D" id="2.70.150.10">
    <property type="entry name" value="Calcium-transporting ATPase, cytoplasmic transduction domain A"/>
    <property type="match status" value="1"/>
</dbReference>
<keyword evidence="8" id="KW-1278">Translocase</keyword>
<dbReference type="InterPro" id="IPR027256">
    <property type="entry name" value="P-typ_ATPase_IB"/>
</dbReference>
<dbReference type="PRINTS" id="PR00943">
    <property type="entry name" value="CUATPASE"/>
</dbReference>
<dbReference type="GO" id="GO:0016491">
    <property type="term" value="F:oxidoreductase activity"/>
    <property type="evidence" value="ECO:0007669"/>
    <property type="project" value="InterPro"/>
</dbReference>
<dbReference type="InterPro" id="IPR007029">
    <property type="entry name" value="YHS_dom"/>
</dbReference>
<dbReference type="SUPFAM" id="SSF81665">
    <property type="entry name" value="Calcium ATPase, transmembrane domain M"/>
    <property type="match status" value="1"/>
</dbReference>
<dbReference type="SMART" id="SM00746">
    <property type="entry name" value="TRASH"/>
    <property type="match status" value="2"/>
</dbReference>
<evidence type="ECO:0000313" key="14">
    <source>
        <dbReference type="EMBL" id="TWU39434.1"/>
    </source>
</evidence>
<feature type="transmembrane region" description="Helical" evidence="11">
    <location>
        <begin position="440"/>
        <end position="463"/>
    </location>
</feature>
<organism evidence="14 15">
    <name type="scientific">Novipirellula artificiosorum</name>
    <dbReference type="NCBI Taxonomy" id="2528016"/>
    <lineage>
        <taxon>Bacteria</taxon>
        <taxon>Pseudomonadati</taxon>
        <taxon>Planctomycetota</taxon>
        <taxon>Planctomycetia</taxon>
        <taxon>Pirellulales</taxon>
        <taxon>Pirellulaceae</taxon>
        <taxon>Novipirellula</taxon>
    </lineage>
</organism>
<evidence type="ECO:0000259" key="13">
    <source>
        <dbReference type="SMART" id="SM00746"/>
    </source>
</evidence>
<evidence type="ECO:0000256" key="3">
    <source>
        <dbReference type="ARBA" id="ARBA00022475"/>
    </source>
</evidence>
<dbReference type="EMBL" id="SJPV01000003">
    <property type="protein sequence ID" value="TWU39434.1"/>
    <property type="molecule type" value="Genomic_DNA"/>
</dbReference>
<dbReference type="GO" id="GO:0005507">
    <property type="term" value="F:copper ion binding"/>
    <property type="evidence" value="ECO:0007669"/>
    <property type="project" value="TreeGrafter"/>
</dbReference>
<evidence type="ECO:0000256" key="12">
    <source>
        <dbReference type="SAM" id="MobiDB-lite"/>
    </source>
</evidence>
<feature type="transmembrane region" description="Helical" evidence="11">
    <location>
        <begin position="782"/>
        <end position="804"/>
    </location>
</feature>
<dbReference type="InterPro" id="IPR008250">
    <property type="entry name" value="ATPase_P-typ_transduc_dom_A_sf"/>
</dbReference>
<evidence type="ECO:0000256" key="6">
    <source>
        <dbReference type="ARBA" id="ARBA00022741"/>
    </source>
</evidence>
<keyword evidence="9 11" id="KW-1133">Transmembrane helix</keyword>
<dbReference type="AlphaFoldDB" id="A0A5C6DTB9"/>
<dbReference type="GO" id="GO:0060003">
    <property type="term" value="P:copper ion export"/>
    <property type="evidence" value="ECO:0007669"/>
    <property type="project" value="UniProtKB-ARBA"/>
</dbReference>
<feature type="compositionally biased region" description="Basic and acidic residues" evidence="12">
    <location>
        <begin position="55"/>
        <end position="69"/>
    </location>
</feature>
<proteinExistence type="inferred from homology"/>
<feature type="compositionally biased region" description="Polar residues" evidence="12">
    <location>
        <begin position="73"/>
        <end position="107"/>
    </location>
</feature>
<feature type="transmembrane region" description="Helical" evidence="11">
    <location>
        <begin position="757"/>
        <end position="776"/>
    </location>
</feature>
<dbReference type="Gene3D" id="1.10.620.20">
    <property type="entry name" value="Ribonucleotide Reductase, subunit A"/>
    <property type="match status" value="1"/>
</dbReference>
<dbReference type="GO" id="GO:0005886">
    <property type="term" value="C:plasma membrane"/>
    <property type="evidence" value="ECO:0007669"/>
    <property type="project" value="UniProtKB-SubCell"/>
</dbReference>
<dbReference type="GO" id="GO:0016887">
    <property type="term" value="F:ATP hydrolysis activity"/>
    <property type="evidence" value="ECO:0007669"/>
    <property type="project" value="InterPro"/>
</dbReference>
<protein>
    <submittedName>
        <fullName evidence="14">Silver exporting P-type ATPase</fullName>
    </submittedName>
</protein>
<evidence type="ECO:0000256" key="2">
    <source>
        <dbReference type="ARBA" id="ARBA00006024"/>
    </source>
</evidence>
<dbReference type="InterPro" id="IPR045800">
    <property type="entry name" value="HMBD"/>
</dbReference>
<dbReference type="Pfam" id="PF00702">
    <property type="entry name" value="Hydrolase"/>
    <property type="match status" value="1"/>
</dbReference>
<dbReference type="NCBIfam" id="TIGR01494">
    <property type="entry name" value="ATPase_P-type"/>
    <property type="match status" value="1"/>
</dbReference>
<dbReference type="CDD" id="cd02094">
    <property type="entry name" value="P-type_ATPase_Cu-like"/>
    <property type="match status" value="1"/>
</dbReference>
<keyword evidence="10 11" id="KW-0472">Membrane</keyword>
<dbReference type="SUPFAM" id="SSF81653">
    <property type="entry name" value="Calcium ATPase, transduction domain A"/>
    <property type="match status" value="1"/>
</dbReference>
<dbReference type="Proteomes" id="UP000319143">
    <property type="component" value="Unassembled WGS sequence"/>
</dbReference>
<dbReference type="RefSeq" id="WP_197231211.1">
    <property type="nucleotide sequence ID" value="NZ_SJPV01000003.1"/>
</dbReference>
<dbReference type="InterPro" id="IPR011017">
    <property type="entry name" value="TRASH_dom"/>
</dbReference>
<dbReference type="Pfam" id="PF04945">
    <property type="entry name" value="YHS"/>
    <property type="match status" value="1"/>
</dbReference>
<dbReference type="PRINTS" id="PR00119">
    <property type="entry name" value="CATATPASE"/>
</dbReference>
<keyword evidence="15" id="KW-1185">Reference proteome</keyword>
<keyword evidence="4 11" id="KW-0812">Transmembrane</keyword>
<feature type="transmembrane region" description="Helical" evidence="11">
    <location>
        <begin position="157"/>
        <end position="176"/>
    </location>
</feature>
<evidence type="ECO:0000256" key="4">
    <source>
        <dbReference type="ARBA" id="ARBA00022692"/>
    </source>
</evidence>
<keyword evidence="3 11" id="KW-1003">Cell membrane</keyword>
<dbReference type="InterPro" id="IPR023299">
    <property type="entry name" value="ATPase_P-typ_cyto_dom_N"/>
</dbReference>
<keyword evidence="6 11" id="KW-0547">Nucleotide-binding</keyword>
<evidence type="ECO:0000256" key="9">
    <source>
        <dbReference type="ARBA" id="ARBA00022989"/>
    </source>
</evidence>
<evidence type="ECO:0000256" key="11">
    <source>
        <dbReference type="RuleBase" id="RU362081"/>
    </source>
</evidence>
<comment type="subcellular location">
    <subcellularLocation>
        <location evidence="1">Cell membrane</location>
        <topology evidence="1">Multi-pass membrane protein</topology>
    </subcellularLocation>
</comment>
<dbReference type="SUPFAM" id="SSF81660">
    <property type="entry name" value="Metal cation-transporting ATPase, ATP-binding domain N"/>
    <property type="match status" value="1"/>
</dbReference>
<name>A0A5C6DTB9_9BACT</name>